<comment type="similarity">
    <text evidence="2">Belongs to the TFIIF beta subunit family.</text>
</comment>
<dbReference type="FunFam" id="1.10.10.10:FF:000035">
    <property type="entry name" value="General transcription factor IIF subunit 2"/>
    <property type="match status" value="1"/>
</dbReference>
<keyword evidence="6" id="KW-0804">Transcription</keyword>
<comment type="subcellular location">
    <subcellularLocation>
        <location evidence="1">Nucleus</location>
    </subcellularLocation>
</comment>
<evidence type="ECO:0000256" key="5">
    <source>
        <dbReference type="ARBA" id="ARBA00023125"/>
    </source>
</evidence>
<dbReference type="GO" id="GO:0005674">
    <property type="term" value="C:transcription factor TFIIF complex"/>
    <property type="evidence" value="ECO:0007669"/>
    <property type="project" value="InterPro"/>
</dbReference>
<sequence>MERWAAVQEDDVHLATLRVYEPDPDDPNPKKKRKCFLFLPPNRDPINAPVNVPSQPSSKARSSRFTPASTAGPISLVHPEVRDWPNFAPHPYHPIDKPYKNLPTTGRDEPDIFELEVYDTELENHIVVASREKKQTRGAPGYHPRARTSMVTARIKTRAFVKRVMSASYRRSLKERNKKAQAPRQLVKPIDLWEAKKAQVTLNTRPSGTSRSPPQSDFVTSKQGKTKERMVRLPRNEILDTLFDLFKKKSRWSIKDLREVTQQPEAYLKQILPVMAFSHQKGEFRYLWELNPDFAAKAQPGVLIKEWKSSPSDSANPVNKEEEVEQEVCNDDDDWEEVPTA</sequence>
<evidence type="ECO:0000256" key="9">
    <source>
        <dbReference type="ARBA" id="ARBA00081863"/>
    </source>
</evidence>
<protein>
    <recommendedName>
        <fullName evidence="3">Transcription initiation factor IIF subunit beta</fullName>
    </recommendedName>
    <alternativeName>
        <fullName evidence="9">TFIIF medium subunit</fullName>
    </alternativeName>
    <alternativeName>
        <fullName evidence="8">TFIIF-beta</fullName>
    </alternativeName>
</protein>
<dbReference type="InterPro" id="IPR040450">
    <property type="entry name" value="TFIIF_beta_HTH"/>
</dbReference>
<dbReference type="Gene3D" id="1.10.10.10">
    <property type="entry name" value="Winged helix-like DNA-binding domain superfamily/Winged helix DNA-binding domain"/>
    <property type="match status" value="1"/>
</dbReference>
<feature type="compositionally biased region" description="Polar residues" evidence="10">
    <location>
        <begin position="201"/>
        <end position="223"/>
    </location>
</feature>
<keyword evidence="7" id="KW-0539">Nucleus</keyword>
<feature type="region of interest" description="Disordered" evidence="10">
    <location>
        <begin position="201"/>
        <end position="227"/>
    </location>
</feature>
<evidence type="ECO:0000256" key="2">
    <source>
        <dbReference type="ARBA" id="ARBA00009543"/>
    </source>
</evidence>
<dbReference type="STRING" id="2316362.A0A4Q2CXD5"/>
<feature type="region of interest" description="Disordered" evidence="10">
    <location>
        <begin position="40"/>
        <end position="72"/>
    </location>
</feature>
<evidence type="ECO:0000313" key="13">
    <source>
        <dbReference type="EMBL" id="RXW11460.1"/>
    </source>
</evidence>
<dbReference type="GO" id="GO:0003677">
    <property type="term" value="F:DNA binding"/>
    <property type="evidence" value="ECO:0007669"/>
    <property type="project" value="UniProtKB-KW"/>
</dbReference>
<feature type="compositionally biased region" description="Acidic residues" evidence="10">
    <location>
        <begin position="322"/>
        <end position="341"/>
    </location>
</feature>
<evidence type="ECO:0000313" key="14">
    <source>
        <dbReference type="Proteomes" id="UP000290288"/>
    </source>
</evidence>
<evidence type="ECO:0000259" key="11">
    <source>
        <dbReference type="Pfam" id="PF02270"/>
    </source>
</evidence>
<keyword evidence="5" id="KW-0238">DNA-binding</keyword>
<evidence type="ECO:0000256" key="6">
    <source>
        <dbReference type="ARBA" id="ARBA00023163"/>
    </source>
</evidence>
<feature type="domain" description="TFIIF beta subunit N-terminal" evidence="12">
    <location>
        <begin position="1"/>
        <end position="169"/>
    </location>
</feature>
<dbReference type="InterPro" id="IPR003196">
    <property type="entry name" value="TFIIF_beta"/>
</dbReference>
<dbReference type="AlphaFoldDB" id="A0A4Q2CXD5"/>
<evidence type="ECO:0000256" key="4">
    <source>
        <dbReference type="ARBA" id="ARBA00023015"/>
    </source>
</evidence>
<proteinExistence type="inferred from homology"/>
<keyword evidence="14" id="KW-1185">Reference proteome</keyword>
<evidence type="ECO:0000256" key="7">
    <source>
        <dbReference type="ARBA" id="ARBA00023242"/>
    </source>
</evidence>
<dbReference type="PANTHER" id="PTHR10445">
    <property type="entry name" value="GENERAL TRANSCRIPTION FACTOR IIF SUBUNIT 2"/>
    <property type="match status" value="1"/>
</dbReference>
<feature type="compositionally biased region" description="Polar residues" evidence="10">
    <location>
        <begin position="52"/>
        <end position="69"/>
    </location>
</feature>
<dbReference type="PANTHER" id="PTHR10445:SF0">
    <property type="entry name" value="GENERAL TRANSCRIPTION FACTOR IIF SUBUNIT 2"/>
    <property type="match status" value="1"/>
</dbReference>
<evidence type="ECO:0000256" key="10">
    <source>
        <dbReference type="SAM" id="MobiDB-lite"/>
    </source>
</evidence>
<dbReference type="Proteomes" id="UP000290288">
    <property type="component" value="Unassembled WGS sequence"/>
</dbReference>
<evidence type="ECO:0000256" key="8">
    <source>
        <dbReference type="ARBA" id="ARBA00081473"/>
    </source>
</evidence>
<organism evidence="13 14">
    <name type="scientific">Candolleomyces aberdarensis</name>
    <dbReference type="NCBI Taxonomy" id="2316362"/>
    <lineage>
        <taxon>Eukaryota</taxon>
        <taxon>Fungi</taxon>
        <taxon>Dikarya</taxon>
        <taxon>Basidiomycota</taxon>
        <taxon>Agaricomycotina</taxon>
        <taxon>Agaricomycetes</taxon>
        <taxon>Agaricomycetidae</taxon>
        <taxon>Agaricales</taxon>
        <taxon>Agaricineae</taxon>
        <taxon>Psathyrellaceae</taxon>
        <taxon>Candolleomyces</taxon>
    </lineage>
</organism>
<dbReference type="EMBL" id="SDEE01001885">
    <property type="protein sequence ID" value="RXW11460.1"/>
    <property type="molecule type" value="Genomic_DNA"/>
</dbReference>
<evidence type="ECO:0000256" key="3">
    <source>
        <dbReference type="ARBA" id="ARBA00021453"/>
    </source>
</evidence>
<name>A0A4Q2CXD5_9AGAR</name>
<accession>A0A4Q2CXD5</accession>
<dbReference type="InterPro" id="IPR040504">
    <property type="entry name" value="TFIIF_beta_N"/>
</dbReference>
<keyword evidence="4" id="KW-0805">Transcription regulation</keyword>
<dbReference type="InterPro" id="IPR036388">
    <property type="entry name" value="WH-like_DNA-bd_sf"/>
</dbReference>
<dbReference type="SUPFAM" id="SSF46785">
    <property type="entry name" value="Winged helix' DNA-binding domain"/>
    <property type="match status" value="1"/>
</dbReference>
<gene>
    <name evidence="13" type="ORF">EST38_g14394</name>
</gene>
<feature type="region of interest" description="Disordered" evidence="10">
    <location>
        <begin position="306"/>
        <end position="341"/>
    </location>
</feature>
<dbReference type="InterPro" id="IPR036390">
    <property type="entry name" value="WH_DNA-bd_sf"/>
</dbReference>
<dbReference type="Pfam" id="PF02270">
    <property type="entry name" value="TFIIF_beta"/>
    <property type="match status" value="1"/>
</dbReference>
<dbReference type="OrthoDB" id="449280at2759"/>
<evidence type="ECO:0000256" key="1">
    <source>
        <dbReference type="ARBA" id="ARBA00004123"/>
    </source>
</evidence>
<dbReference type="Pfam" id="PF17683">
    <property type="entry name" value="TFIIF_beta_N"/>
    <property type="match status" value="1"/>
</dbReference>
<dbReference type="GO" id="GO:0006367">
    <property type="term" value="P:transcription initiation at RNA polymerase II promoter"/>
    <property type="evidence" value="ECO:0007669"/>
    <property type="project" value="InterPro"/>
</dbReference>
<feature type="domain" description="TFIIF beta subunit HTH" evidence="11">
    <location>
        <begin position="231"/>
        <end position="294"/>
    </location>
</feature>
<evidence type="ECO:0000259" key="12">
    <source>
        <dbReference type="Pfam" id="PF17683"/>
    </source>
</evidence>
<comment type="caution">
    <text evidence="13">The sequence shown here is derived from an EMBL/GenBank/DDBJ whole genome shotgun (WGS) entry which is preliminary data.</text>
</comment>
<reference evidence="13 14" key="1">
    <citation type="submission" date="2019-01" db="EMBL/GenBank/DDBJ databases">
        <title>Draft genome sequence of Psathyrella aberdarensis IHI B618.</title>
        <authorList>
            <person name="Buettner E."/>
            <person name="Kellner H."/>
        </authorList>
    </citation>
    <scope>NUCLEOTIDE SEQUENCE [LARGE SCALE GENOMIC DNA]</scope>
    <source>
        <strain evidence="13 14">IHI B618</strain>
    </source>
</reference>